<dbReference type="Gene3D" id="1.10.260.40">
    <property type="entry name" value="lambda repressor-like DNA-binding domains"/>
    <property type="match status" value="1"/>
</dbReference>
<gene>
    <name evidence="2" type="ORF">C8N40_11159</name>
</gene>
<accession>A0A2T5YD12</accession>
<dbReference type="InterPro" id="IPR010982">
    <property type="entry name" value="Lambda_DNA-bd_dom_sf"/>
</dbReference>
<evidence type="ECO:0000313" key="2">
    <source>
        <dbReference type="EMBL" id="PTX14394.1"/>
    </source>
</evidence>
<comment type="caution">
    <text evidence="2">The sequence shown here is derived from an EMBL/GenBank/DDBJ whole genome shotgun (WGS) entry which is preliminary data.</text>
</comment>
<dbReference type="OrthoDB" id="9796786at2"/>
<keyword evidence="3" id="KW-1185">Reference proteome</keyword>
<dbReference type="Proteomes" id="UP000244225">
    <property type="component" value="Unassembled WGS sequence"/>
</dbReference>
<reference evidence="2 3" key="1">
    <citation type="submission" date="2018-04" db="EMBL/GenBank/DDBJ databases">
        <title>Genomic Encyclopedia of Archaeal and Bacterial Type Strains, Phase II (KMG-II): from individual species to whole genera.</title>
        <authorList>
            <person name="Goeker M."/>
        </authorList>
    </citation>
    <scope>NUCLEOTIDE SEQUENCE [LARGE SCALE GENOMIC DNA]</scope>
    <source>
        <strain evidence="2 3">DSM 100162</strain>
    </source>
</reference>
<proteinExistence type="predicted"/>
<dbReference type="EMBL" id="QBKI01000011">
    <property type="protein sequence ID" value="PTX14394.1"/>
    <property type="molecule type" value="Genomic_DNA"/>
</dbReference>
<organism evidence="2 3">
    <name type="scientific">Pontibacter mucosus</name>
    <dbReference type="NCBI Taxonomy" id="1649266"/>
    <lineage>
        <taxon>Bacteria</taxon>
        <taxon>Pseudomonadati</taxon>
        <taxon>Bacteroidota</taxon>
        <taxon>Cytophagia</taxon>
        <taxon>Cytophagales</taxon>
        <taxon>Hymenobacteraceae</taxon>
        <taxon>Pontibacter</taxon>
    </lineage>
</organism>
<name>A0A2T5YD12_9BACT</name>
<sequence>MKHPVSVRLIKAYDHLKDRGIVTSQKEFAIACGFSDTHFNELRDGVRNTNLSVITNLYIKFGVSLTYLVIGKPPIMDKDAKKEIAPELARQLEEERDKVRTLEREREQLLKLLAFYQEELKEKLK</sequence>
<protein>
    <submittedName>
        <fullName evidence="2">Uncharacterized protein</fullName>
    </submittedName>
</protein>
<dbReference type="AlphaFoldDB" id="A0A2T5YD12"/>
<dbReference type="SUPFAM" id="SSF47413">
    <property type="entry name" value="lambda repressor-like DNA-binding domains"/>
    <property type="match status" value="1"/>
</dbReference>
<evidence type="ECO:0000256" key="1">
    <source>
        <dbReference type="SAM" id="Coils"/>
    </source>
</evidence>
<feature type="coiled-coil region" evidence="1">
    <location>
        <begin position="85"/>
        <end position="119"/>
    </location>
</feature>
<dbReference type="RefSeq" id="WP_108213325.1">
    <property type="nucleotide sequence ID" value="NZ_QBKI01000011.1"/>
</dbReference>
<dbReference type="GO" id="GO:0003677">
    <property type="term" value="F:DNA binding"/>
    <property type="evidence" value="ECO:0007669"/>
    <property type="project" value="InterPro"/>
</dbReference>
<keyword evidence="1" id="KW-0175">Coiled coil</keyword>
<evidence type="ECO:0000313" key="3">
    <source>
        <dbReference type="Proteomes" id="UP000244225"/>
    </source>
</evidence>